<dbReference type="PROSITE" id="PS50222">
    <property type="entry name" value="EF_HAND_2"/>
    <property type="match status" value="2"/>
</dbReference>
<evidence type="ECO:0000256" key="1">
    <source>
        <dbReference type="ARBA" id="ARBA00022729"/>
    </source>
</evidence>
<dbReference type="InterPro" id="IPR002048">
    <property type="entry name" value="EF_hand_dom"/>
</dbReference>
<keyword evidence="8" id="KW-1185">Reference proteome</keyword>
<keyword evidence="1" id="KW-0732">Signal</keyword>
<evidence type="ECO:0000256" key="2">
    <source>
        <dbReference type="ARBA" id="ARBA00022737"/>
    </source>
</evidence>
<sequence length="161" mass="17553">PQSRAAATAKSSQSAMLRLPHNALLAALIAAIVSAGSSVWAHSVQDPMGVHSPEHLAQHMRDVRLSDSAGPGSQQEQQEYYYFKLHDFDNNGRLDGAELVKSLLDHGSRGHSDSDNSASVVSDHNLESTVDQILRDEDTNGDGYVDYTEFVAAQRRNSKDH</sequence>
<dbReference type="Proteomes" id="UP000215902">
    <property type="component" value="Unassembled WGS sequence"/>
</dbReference>
<reference evidence="7 8" key="1">
    <citation type="submission" date="2017-06" db="EMBL/GenBank/DDBJ databases">
        <title>A platform for efficient transgenesis in Macrostomum lignano, a flatworm model organism for stem cell research.</title>
        <authorList>
            <person name="Berezikov E."/>
        </authorList>
    </citation>
    <scope>NUCLEOTIDE SEQUENCE [LARGE SCALE GENOMIC DNA]</scope>
    <source>
        <strain evidence="7">DV1</strain>
        <tissue evidence="7">Whole organism</tissue>
    </source>
</reference>
<protein>
    <recommendedName>
        <fullName evidence="5">EF-hand domain-containing protein</fullName>
    </recommendedName>
</protein>
<evidence type="ECO:0000256" key="4">
    <source>
        <dbReference type="SAM" id="MobiDB-lite"/>
    </source>
</evidence>
<comment type="caution">
    <text evidence="7">The sequence shown here is derived from an EMBL/GenBank/DDBJ whole genome shotgun (WGS) entry which is preliminary data.</text>
</comment>
<dbReference type="AlphaFoldDB" id="A0A267FQU3"/>
<evidence type="ECO:0000256" key="3">
    <source>
        <dbReference type="ARBA" id="ARBA00022837"/>
    </source>
</evidence>
<evidence type="ECO:0000259" key="5">
    <source>
        <dbReference type="PROSITE" id="PS50222"/>
    </source>
</evidence>
<name>A0A267FQU3_9PLAT</name>
<feature type="domain" description="EF-hand" evidence="5">
    <location>
        <begin position="125"/>
        <end position="160"/>
    </location>
</feature>
<dbReference type="Pfam" id="PF13499">
    <property type="entry name" value="EF-hand_7"/>
    <property type="match status" value="1"/>
</dbReference>
<dbReference type="EMBL" id="NIVC01002930">
    <property type="protein sequence ID" value="PAA54330.1"/>
    <property type="molecule type" value="Genomic_DNA"/>
</dbReference>
<keyword evidence="2" id="KW-0677">Repeat</keyword>
<evidence type="ECO:0000313" key="8">
    <source>
        <dbReference type="Proteomes" id="UP000215902"/>
    </source>
</evidence>
<feature type="non-terminal residue" evidence="7">
    <location>
        <position position="1"/>
    </location>
</feature>
<dbReference type="InterPro" id="IPR011992">
    <property type="entry name" value="EF-hand-dom_pair"/>
</dbReference>
<feature type="compositionally biased region" description="Basic and acidic residues" evidence="4">
    <location>
        <begin position="105"/>
        <end position="114"/>
    </location>
</feature>
<dbReference type="GO" id="GO:0005509">
    <property type="term" value="F:calcium ion binding"/>
    <property type="evidence" value="ECO:0007669"/>
    <property type="project" value="InterPro"/>
</dbReference>
<dbReference type="PANTHER" id="PTHR23104">
    <property type="entry name" value="MULTIPLE COAGULATION FACTOR DEFICIENCY PROTEIN 2 NEURAL STEM CELL DERIVED NEURONAL SURVIVAL PROTEIN"/>
    <property type="match status" value="1"/>
</dbReference>
<proteinExistence type="predicted"/>
<dbReference type="OrthoDB" id="289247at2759"/>
<feature type="region of interest" description="Disordered" evidence="4">
    <location>
        <begin position="105"/>
        <end position="124"/>
    </location>
</feature>
<accession>A0A267FQU3</accession>
<dbReference type="CDD" id="cd00051">
    <property type="entry name" value="EFh"/>
    <property type="match status" value="1"/>
</dbReference>
<dbReference type="InterPro" id="IPR018247">
    <property type="entry name" value="EF_Hand_1_Ca_BS"/>
</dbReference>
<dbReference type="STRING" id="282301.A0A267FQU3"/>
<dbReference type="Gene3D" id="1.10.238.10">
    <property type="entry name" value="EF-hand"/>
    <property type="match status" value="1"/>
</dbReference>
<dbReference type="EMBL" id="NIVC01000873">
    <property type="protein sequence ID" value="PAA75604.1"/>
    <property type="molecule type" value="Genomic_DNA"/>
</dbReference>
<dbReference type="PANTHER" id="PTHR23104:SF1">
    <property type="entry name" value="EF-HAND DOMAIN-CONTAINING PROTEIN"/>
    <property type="match status" value="1"/>
</dbReference>
<organism evidence="7 8">
    <name type="scientific">Macrostomum lignano</name>
    <dbReference type="NCBI Taxonomy" id="282301"/>
    <lineage>
        <taxon>Eukaryota</taxon>
        <taxon>Metazoa</taxon>
        <taxon>Spiralia</taxon>
        <taxon>Lophotrochozoa</taxon>
        <taxon>Platyhelminthes</taxon>
        <taxon>Rhabditophora</taxon>
        <taxon>Macrostomorpha</taxon>
        <taxon>Macrostomida</taxon>
        <taxon>Macrostomidae</taxon>
        <taxon>Macrostomum</taxon>
    </lineage>
</organism>
<dbReference type="PROSITE" id="PS00018">
    <property type="entry name" value="EF_HAND_1"/>
    <property type="match status" value="2"/>
</dbReference>
<dbReference type="InterPro" id="IPR052110">
    <property type="entry name" value="MCFD2-like"/>
</dbReference>
<evidence type="ECO:0000313" key="7">
    <source>
        <dbReference type="EMBL" id="PAA75604.1"/>
    </source>
</evidence>
<feature type="domain" description="EF-hand" evidence="5">
    <location>
        <begin position="74"/>
        <end position="109"/>
    </location>
</feature>
<dbReference type="SUPFAM" id="SSF47473">
    <property type="entry name" value="EF-hand"/>
    <property type="match status" value="1"/>
</dbReference>
<keyword evidence="3" id="KW-0106">Calcium</keyword>
<gene>
    <name evidence="6" type="ORF">BOX15_Mlig026052g3</name>
    <name evidence="7" type="ORF">BOX15_Mlig026052g4</name>
</gene>
<evidence type="ECO:0000313" key="6">
    <source>
        <dbReference type="EMBL" id="PAA54330.1"/>
    </source>
</evidence>